<dbReference type="AlphaFoldDB" id="A0A412G169"/>
<dbReference type="Proteomes" id="UP000284178">
    <property type="component" value="Unassembled WGS sequence"/>
</dbReference>
<organism evidence="2 3">
    <name type="scientific">Holdemania filiformis</name>
    <dbReference type="NCBI Taxonomy" id="61171"/>
    <lineage>
        <taxon>Bacteria</taxon>
        <taxon>Bacillati</taxon>
        <taxon>Bacillota</taxon>
        <taxon>Erysipelotrichia</taxon>
        <taxon>Erysipelotrichales</taxon>
        <taxon>Erysipelotrichaceae</taxon>
        <taxon>Holdemania</taxon>
    </lineage>
</organism>
<proteinExistence type="predicted"/>
<gene>
    <name evidence="2" type="ORF">DWY25_08850</name>
</gene>
<evidence type="ECO:0000313" key="2">
    <source>
        <dbReference type="EMBL" id="RGR74174.1"/>
    </source>
</evidence>
<keyword evidence="1" id="KW-0812">Transmembrane</keyword>
<keyword evidence="1" id="KW-1133">Transmembrane helix</keyword>
<feature type="transmembrane region" description="Helical" evidence="1">
    <location>
        <begin position="13"/>
        <end position="39"/>
    </location>
</feature>
<reference evidence="2 3" key="1">
    <citation type="submission" date="2018-08" db="EMBL/GenBank/DDBJ databases">
        <title>A genome reference for cultivated species of the human gut microbiota.</title>
        <authorList>
            <person name="Zou Y."/>
            <person name="Xue W."/>
            <person name="Luo G."/>
        </authorList>
    </citation>
    <scope>NUCLEOTIDE SEQUENCE [LARGE SCALE GENOMIC DNA]</scope>
    <source>
        <strain evidence="2 3">AF24-29</strain>
    </source>
</reference>
<dbReference type="EMBL" id="QRUP01000009">
    <property type="protein sequence ID" value="RGR74174.1"/>
    <property type="molecule type" value="Genomic_DNA"/>
</dbReference>
<keyword evidence="3" id="KW-1185">Reference proteome</keyword>
<sequence>MHHAKTSEDGGKIFIPLSGCFVIRLFCYPAVLLSGCFVIRLFKCRRKSICGNEKNRDSRLNLSCRNSLFSFYSIQF</sequence>
<comment type="caution">
    <text evidence="2">The sequence shown here is derived from an EMBL/GenBank/DDBJ whole genome shotgun (WGS) entry which is preliminary data.</text>
</comment>
<evidence type="ECO:0000256" key="1">
    <source>
        <dbReference type="SAM" id="Phobius"/>
    </source>
</evidence>
<accession>A0A412G169</accession>
<protein>
    <submittedName>
        <fullName evidence="2">Uncharacterized protein</fullName>
    </submittedName>
</protein>
<name>A0A412G169_9FIRM</name>
<keyword evidence="1" id="KW-0472">Membrane</keyword>
<evidence type="ECO:0000313" key="3">
    <source>
        <dbReference type="Proteomes" id="UP000284178"/>
    </source>
</evidence>